<dbReference type="PANTHER" id="PTHR33514">
    <property type="entry name" value="PROTEIN ABCI12, CHLOROPLASTIC"/>
    <property type="match status" value="1"/>
</dbReference>
<feature type="transmembrane region" description="Helical" evidence="6">
    <location>
        <begin position="236"/>
        <end position="254"/>
    </location>
</feature>
<dbReference type="Proteomes" id="UP000295611">
    <property type="component" value="Unassembled WGS sequence"/>
</dbReference>
<dbReference type="GO" id="GO:0005886">
    <property type="term" value="C:plasma membrane"/>
    <property type="evidence" value="ECO:0007669"/>
    <property type="project" value="TreeGrafter"/>
</dbReference>
<feature type="transmembrane region" description="Helical" evidence="6">
    <location>
        <begin position="104"/>
        <end position="126"/>
    </location>
</feature>
<proteinExistence type="inferred from homology"/>
<organism evidence="7 8">
    <name type="scientific">Paludibacterium purpuratum</name>
    <dbReference type="NCBI Taxonomy" id="1144873"/>
    <lineage>
        <taxon>Bacteria</taxon>
        <taxon>Pseudomonadati</taxon>
        <taxon>Pseudomonadota</taxon>
        <taxon>Betaproteobacteria</taxon>
        <taxon>Neisseriales</taxon>
        <taxon>Chromobacteriaceae</taxon>
        <taxon>Paludibacterium</taxon>
    </lineage>
</organism>
<evidence type="ECO:0000313" key="7">
    <source>
        <dbReference type="EMBL" id="TDR71594.1"/>
    </source>
</evidence>
<comment type="caution">
    <text evidence="7">The sequence shown here is derived from an EMBL/GenBank/DDBJ whole genome shotgun (WGS) entry which is preliminary data.</text>
</comment>
<evidence type="ECO:0000256" key="2">
    <source>
        <dbReference type="ARBA" id="ARBA00008564"/>
    </source>
</evidence>
<gene>
    <name evidence="7" type="ORF">DFP86_1184</name>
</gene>
<name>A0A4R7AW59_9NEIS</name>
<accession>A0A4R7AW59</accession>
<evidence type="ECO:0000256" key="5">
    <source>
        <dbReference type="ARBA" id="ARBA00023136"/>
    </source>
</evidence>
<evidence type="ECO:0000256" key="1">
    <source>
        <dbReference type="ARBA" id="ARBA00004141"/>
    </source>
</evidence>
<dbReference type="RefSeq" id="WP_133683747.1">
    <property type="nucleotide sequence ID" value="NZ_SNZP01000018.1"/>
</dbReference>
<feature type="transmembrane region" description="Helical" evidence="6">
    <location>
        <begin position="23"/>
        <end position="55"/>
    </location>
</feature>
<dbReference type="Pfam" id="PF02361">
    <property type="entry name" value="CbiQ"/>
    <property type="match status" value="1"/>
</dbReference>
<dbReference type="CDD" id="cd16914">
    <property type="entry name" value="EcfT"/>
    <property type="match status" value="1"/>
</dbReference>
<evidence type="ECO:0000256" key="3">
    <source>
        <dbReference type="ARBA" id="ARBA00022692"/>
    </source>
</evidence>
<dbReference type="AlphaFoldDB" id="A0A4R7AW59"/>
<dbReference type="InterPro" id="IPR003339">
    <property type="entry name" value="ABC/ECF_trnsptr_transmembrane"/>
</dbReference>
<comment type="subcellular location">
    <subcellularLocation>
        <location evidence="1">Membrane</location>
        <topology evidence="1">Multi-pass membrane protein</topology>
    </subcellularLocation>
</comment>
<dbReference type="EMBL" id="SNZP01000018">
    <property type="protein sequence ID" value="TDR71594.1"/>
    <property type="molecule type" value="Genomic_DNA"/>
</dbReference>
<keyword evidence="5 6" id="KW-0472">Membrane</keyword>
<dbReference type="OrthoDB" id="5431428at2"/>
<comment type="similarity">
    <text evidence="2">Belongs to the CbiQ family.</text>
</comment>
<evidence type="ECO:0000256" key="4">
    <source>
        <dbReference type="ARBA" id="ARBA00022989"/>
    </source>
</evidence>
<evidence type="ECO:0000256" key="6">
    <source>
        <dbReference type="SAM" id="Phobius"/>
    </source>
</evidence>
<dbReference type="PANTHER" id="PTHR33514:SF13">
    <property type="entry name" value="PROTEIN ABCI12, CHLOROPLASTIC"/>
    <property type="match status" value="1"/>
</dbReference>
<keyword evidence="4 6" id="KW-1133">Transmembrane helix</keyword>
<feature type="transmembrane region" description="Helical" evidence="6">
    <location>
        <begin position="62"/>
        <end position="84"/>
    </location>
</feature>
<keyword evidence="8" id="KW-1185">Reference proteome</keyword>
<keyword evidence="3 6" id="KW-0812">Transmembrane</keyword>
<reference evidence="7 8" key="1">
    <citation type="submission" date="2019-03" db="EMBL/GenBank/DDBJ databases">
        <title>Genomic Encyclopedia of Type Strains, Phase III (KMG-III): the genomes of soil and plant-associated and newly described type strains.</title>
        <authorList>
            <person name="Whitman W."/>
        </authorList>
    </citation>
    <scope>NUCLEOTIDE SEQUENCE [LARGE SCALE GENOMIC DNA]</scope>
    <source>
        <strain evidence="7 8">CECT 8976</strain>
    </source>
</reference>
<sequence>MKALSLYQDNGTLIHRVDPISKLLYIAAAIFIPVVLTGFTAGLAMLGLSLMLLVLARVLRKVVPLIGFSMLVLISVVIIQGLFYAGNRQVMFALGGVHFYREGLLFSAAICVRVLNILCAFALLVLTTRPSDLIESLVRQGLSPHFGYVLSSVLQIIPQMTGTMETITDAQRSRGMETEGSLMVRLRAFLPLIGPVVMNSLVSTRERSLALEVRAFSSRAQKTFLNEERVSTSNRVIKIVLLAAMAAAVAWRVVS</sequence>
<evidence type="ECO:0000313" key="8">
    <source>
        <dbReference type="Proteomes" id="UP000295611"/>
    </source>
</evidence>
<protein>
    <submittedName>
        <fullName evidence="7">Energy-coupling factor transport system permease protein</fullName>
    </submittedName>
</protein>